<dbReference type="SUPFAM" id="SSF81383">
    <property type="entry name" value="F-box domain"/>
    <property type="match status" value="1"/>
</dbReference>
<name>A0ABQ7LSQ4_BRACM</name>
<evidence type="ECO:0000313" key="3">
    <source>
        <dbReference type="EMBL" id="KAG5389589.1"/>
    </source>
</evidence>
<dbReference type="EMBL" id="JADBGQ010000007">
    <property type="protein sequence ID" value="KAG5389589.1"/>
    <property type="molecule type" value="Genomic_DNA"/>
</dbReference>
<dbReference type="InterPro" id="IPR036047">
    <property type="entry name" value="F-box-like_dom_sf"/>
</dbReference>
<comment type="caution">
    <text evidence="3">The sequence shown here is derived from an EMBL/GenBank/DDBJ whole genome shotgun (WGS) entry which is preliminary data.</text>
</comment>
<evidence type="ECO:0000313" key="4">
    <source>
        <dbReference type="Proteomes" id="UP000823674"/>
    </source>
</evidence>
<dbReference type="InterPro" id="IPR011043">
    <property type="entry name" value="Gal_Oxase/kelch_b-propeller"/>
</dbReference>
<dbReference type="NCBIfam" id="TIGR01640">
    <property type="entry name" value="F_box_assoc_1"/>
    <property type="match status" value="1"/>
</dbReference>
<dbReference type="Pfam" id="PF00646">
    <property type="entry name" value="F-box"/>
    <property type="match status" value="1"/>
</dbReference>
<dbReference type="Gene3D" id="2.120.10.80">
    <property type="entry name" value="Kelch-type beta propeller"/>
    <property type="match status" value="1"/>
</dbReference>
<keyword evidence="4" id="KW-1185">Reference proteome</keyword>
<feature type="region of interest" description="Disordered" evidence="1">
    <location>
        <begin position="381"/>
        <end position="418"/>
    </location>
</feature>
<dbReference type="InterPro" id="IPR001810">
    <property type="entry name" value="F-box_dom"/>
</dbReference>
<dbReference type="InterPro" id="IPR050796">
    <property type="entry name" value="SCF_F-box_component"/>
</dbReference>
<dbReference type="SMART" id="SM00256">
    <property type="entry name" value="FBOX"/>
    <property type="match status" value="1"/>
</dbReference>
<feature type="domain" description="F-box" evidence="2">
    <location>
        <begin position="24"/>
        <end position="63"/>
    </location>
</feature>
<evidence type="ECO:0000256" key="1">
    <source>
        <dbReference type="SAM" id="MobiDB-lite"/>
    </source>
</evidence>
<dbReference type="InterPro" id="IPR015915">
    <property type="entry name" value="Kelch-typ_b-propeller"/>
</dbReference>
<dbReference type="InterPro" id="IPR005735">
    <property type="entry name" value="Znf_LSD1"/>
</dbReference>
<accession>A0ABQ7LSQ4</accession>
<gene>
    <name evidence="3" type="primary">A08p021730.1_BraROA</name>
    <name evidence="3" type="ORF">IGI04_031130</name>
</gene>
<protein>
    <recommendedName>
        <fullName evidence="2">F-box domain-containing protein</fullName>
    </recommendedName>
</protein>
<dbReference type="SUPFAM" id="SSF50965">
    <property type="entry name" value="Galactose oxidase, central domain"/>
    <property type="match status" value="1"/>
</dbReference>
<dbReference type="Pfam" id="PF06943">
    <property type="entry name" value="zf-LSD1"/>
    <property type="match status" value="1"/>
</dbReference>
<evidence type="ECO:0000259" key="2">
    <source>
        <dbReference type="PROSITE" id="PS50181"/>
    </source>
</evidence>
<dbReference type="PANTHER" id="PTHR31672">
    <property type="entry name" value="BNACNNG10540D PROTEIN"/>
    <property type="match status" value="1"/>
</dbReference>
<dbReference type="NCBIfam" id="TIGR01053">
    <property type="entry name" value="LSD1"/>
    <property type="match status" value="1"/>
</dbReference>
<dbReference type="CDD" id="cd22157">
    <property type="entry name" value="F-box_AtFBW1-like"/>
    <property type="match status" value="1"/>
</dbReference>
<dbReference type="Pfam" id="PF07734">
    <property type="entry name" value="FBA_1"/>
    <property type="match status" value="1"/>
</dbReference>
<dbReference type="PROSITE" id="PS50181">
    <property type="entry name" value="FBOX"/>
    <property type="match status" value="1"/>
</dbReference>
<dbReference type="InterPro" id="IPR017451">
    <property type="entry name" value="F-box-assoc_interact_dom"/>
</dbReference>
<feature type="compositionally biased region" description="Basic and acidic residues" evidence="1">
    <location>
        <begin position="381"/>
        <end position="393"/>
    </location>
</feature>
<proteinExistence type="predicted"/>
<dbReference type="Proteomes" id="UP000823674">
    <property type="component" value="Chromosome A08"/>
</dbReference>
<dbReference type="Gene3D" id="1.20.1280.50">
    <property type="match status" value="1"/>
</dbReference>
<organism evidence="3 4">
    <name type="scientific">Brassica rapa subsp. trilocularis</name>
    <dbReference type="NCBI Taxonomy" id="1813537"/>
    <lineage>
        <taxon>Eukaryota</taxon>
        <taxon>Viridiplantae</taxon>
        <taxon>Streptophyta</taxon>
        <taxon>Embryophyta</taxon>
        <taxon>Tracheophyta</taxon>
        <taxon>Spermatophyta</taxon>
        <taxon>Magnoliopsida</taxon>
        <taxon>eudicotyledons</taxon>
        <taxon>Gunneridae</taxon>
        <taxon>Pentapetalae</taxon>
        <taxon>rosids</taxon>
        <taxon>malvids</taxon>
        <taxon>Brassicales</taxon>
        <taxon>Brassicaceae</taxon>
        <taxon>Brassiceae</taxon>
        <taxon>Brassica</taxon>
    </lineage>
</organism>
<dbReference type="PANTHER" id="PTHR31672:SF13">
    <property type="entry name" value="F-BOX PROTEIN CPR30-LIKE"/>
    <property type="match status" value="1"/>
</dbReference>
<sequence length="533" mass="60925">MLTSHGSRLDLLLLKKRLSVKFLLPDDVIELILERLPVMSLLRFKSVSKKWKSTVEDRRFQERQLLCRKQSRGPDFLFMSLRDDDQIIKHAPIIFYRSEIVYNMWFRSLCWSICHGSCDSLVCLYDMRVGVVVANPATRWYQTFPLARIQHYMSRHGVSVSPSPKLGFGKVKLNGTYKPVFLYNSFGFGLDNVTTCEVFDVSTNAWRYVHPASLYRINAYNNPVLFFDGSLYWLTELEENVLSFDLHNQTFQVICKAPIAHVCDPSSVSMCILDNSLFVSENNWSTLEIWSLDCSGGNTKTWKKMCSVDLIKRGSFFRECALLPIAILDKTKLLLGGHECTHQLVRSGYKSNRKPKRNRSGVRGEFSHLCKRVMIAEAETKDTMEEIQTQKKEEEEDEEEGPPPGWESTVLPPPPTPISAVTTAAEISGVYFRIPEEPNTSSVLAVRLLISFLKSYFSGFECVITTPLLRYSYFTYQVGQVKCSNCELLLMYPYGAPSVRCSSCKSVTDIREDNKRPPWSVLQGPLKTFSSVR</sequence>
<reference evidence="3 4" key="1">
    <citation type="submission" date="2021-03" db="EMBL/GenBank/DDBJ databases">
        <authorList>
            <person name="King G.J."/>
            <person name="Bancroft I."/>
            <person name="Baten A."/>
            <person name="Bloomfield J."/>
            <person name="Borpatragohain P."/>
            <person name="He Z."/>
            <person name="Irish N."/>
            <person name="Irwin J."/>
            <person name="Liu K."/>
            <person name="Mauleon R.P."/>
            <person name="Moore J."/>
            <person name="Morris R."/>
            <person name="Ostergaard L."/>
            <person name="Wang B."/>
            <person name="Wells R."/>
        </authorList>
    </citation>
    <scope>NUCLEOTIDE SEQUENCE [LARGE SCALE GENOMIC DNA]</scope>
    <source>
        <strain evidence="3">R-o-18</strain>
        <tissue evidence="3">Leaf</tissue>
    </source>
</reference>
<dbReference type="InterPro" id="IPR006527">
    <property type="entry name" value="F-box-assoc_dom_typ1"/>
</dbReference>